<dbReference type="GO" id="GO:0046872">
    <property type="term" value="F:metal ion binding"/>
    <property type="evidence" value="ECO:0007669"/>
    <property type="project" value="UniProtKB-KW"/>
</dbReference>
<comment type="caution">
    <text evidence="5">The sequence shown here is derived from an EMBL/GenBank/DDBJ whole genome shotgun (WGS) entry which is preliminary data.</text>
</comment>
<dbReference type="Gene3D" id="3.60.21.10">
    <property type="match status" value="1"/>
</dbReference>
<evidence type="ECO:0000313" key="4">
    <source>
        <dbReference type="EMBL" id="RBT69599.1"/>
    </source>
</evidence>
<dbReference type="InterPro" id="IPR000979">
    <property type="entry name" value="Phosphodiesterase_MJ0936/Vps29"/>
</dbReference>
<dbReference type="PANTHER" id="PTHR11124">
    <property type="entry name" value="VACUOLAR SORTING PROTEIN VPS29"/>
    <property type="match status" value="1"/>
</dbReference>
<dbReference type="Pfam" id="PF12850">
    <property type="entry name" value="Metallophos_2"/>
    <property type="match status" value="1"/>
</dbReference>
<reference evidence="4 6" key="1">
    <citation type="submission" date="2015-06" db="EMBL/GenBank/DDBJ databases">
        <title>The Genome Sequence of Enterococcus hirae 88EA1.</title>
        <authorList>
            <consortium name="The Broad Institute Genomics Platform"/>
            <consortium name="The Broad Institute Genome Sequencing Center for Infectious Disease"/>
            <person name="Earl A.M."/>
            <person name="Van Tyne D."/>
            <person name="Lebreton F."/>
            <person name="Saavedra J.T."/>
            <person name="Gilmore M.S."/>
            <person name="Manson McGuire A."/>
            <person name="Clock S."/>
            <person name="Crupain M."/>
            <person name="Rangan U."/>
            <person name="Young S."/>
            <person name="Abouelleil A."/>
            <person name="Cao P."/>
            <person name="Chapman S.B."/>
            <person name="Griggs A."/>
            <person name="Priest M."/>
            <person name="Shea T."/>
            <person name="Wortman J."/>
            <person name="Nusbaum C."/>
            <person name="Birren B."/>
        </authorList>
    </citation>
    <scope>NUCLEOTIDE SEQUENCE [LARGE SCALE GENOMIC DNA]</scope>
    <source>
        <strain evidence="4 6">88EA1</strain>
    </source>
</reference>
<dbReference type="AlphaFoldDB" id="A0A366UKK5"/>
<dbReference type="InterPro" id="IPR024654">
    <property type="entry name" value="Calcineurin-like_PHP_lpxH"/>
</dbReference>
<dbReference type="InterPro" id="IPR041802">
    <property type="entry name" value="MPP_YfcE"/>
</dbReference>
<comment type="similarity">
    <text evidence="1 2">Belongs to the metallophosphoesterase superfamily. YfcE family.</text>
</comment>
<evidence type="ECO:0000313" key="6">
    <source>
        <dbReference type="Proteomes" id="UP000253498"/>
    </source>
</evidence>
<reference evidence="5 7" key="2">
    <citation type="submission" date="2019-05" db="EMBL/GenBank/DDBJ databases">
        <authorList>
            <consortium name="Pathogen Informatics"/>
        </authorList>
    </citation>
    <scope>NUCLEOTIDE SEQUENCE [LARGE SCALE GENOMIC DNA]</scope>
    <source>
        <strain evidence="5 7">NCTC12204</strain>
    </source>
</reference>
<dbReference type="RefSeq" id="WP_010737496.1">
    <property type="nucleotide sequence ID" value="NZ_AP027299.1"/>
</dbReference>
<evidence type="ECO:0000259" key="3">
    <source>
        <dbReference type="Pfam" id="PF12850"/>
    </source>
</evidence>
<evidence type="ECO:0000313" key="5">
    <source>
        <dbReference type="EMBL" id="VTQ63607.1"/>
    </source>
</evidence>
<dbReference type="EC" id="3.1.4.-" evidence="2"/>
<dbReference type="Proteomes" id="UP000352698">
    <property type="component" value="Unassembled WGS sequence"/>
</dbReference>
<dbReference type="SUPFAM" id="SSF56300">
    <property type="entry name" value="Metallo-dependent phosphatases"/>
    <property type="match status" value="1"/>
</dbReference>
<dbReference type="NCBIfam" id="TIGR00040">
    <property type="entry name" value="yfcE"/>
    <property type="match status" value="1"/>
</dbReference>
<dbReference type="GO" id="GO:0016787">
    <property type="term" value="F:hydrolase activity"/>
    <property type="evidence" value="ECO:0007669"/>
    <property type="project" value="UniProtKB-UniRule"/>
</dbReference>
<evidence type="ECO:0000313" key="7">
    <source>
        <dbReference type="Proteomes" id="UP000352698"/>
    </source>
</evidence>
<comment type="cofactor">
    <cofactor evidence="2">
        <name>a divalent metal cation</name>
        <dbReference type="ChEBI" id="CHEBI:60240"/>
    </cofactor>
</comment>
<name>A0A366UKK5_ENTHR</name>
<feature type="domain" description="Calcineurin-like phosphoesterase" evidence="3">
    <location>
        <begin position="1"/>
        <end position="144"/>
    </location>
</feature>
<keyword evidence="2" id="KW-0479">Metal-binding</keyword>
<evidence type="ECO:0000256" key="1">
    <source>
        <dbReference type="ARBA" id="ARBA00008950"/>
    </source>
</evidence>
<dbReference type="Proteomes" id="UP000253498">
    <property type="component" value="Unassembled WGS sequence"/>
</dbReference>
<dbReference type="EMBL" id="CABEEP010000001">
    <property type="protein sequence ID" value="VTQ63607.1"/>
    <property type="molecule type" value="Genomic_DNA"/>
</dbReference>
<gene>
    <name evidence="4" type="ORF">EB03_00646</name>
    <name evidence="5" type="ORF">NCTC12204_01300</name>
</gene>
<organism evidence="5 7">
    <name type="scientific">Enterococcus hirae</name>
    <dbReference type="NCBI Taxonomy" id="1354"/>
    <lineage>
        <taxon>Bacteria</taxon>
        <taxon>Bacillati</taxon>
        <taxon>Bacillota</taxon>
        <taxon>Bacilli</taxon>
        <taxon>Lactobacillales</taxon>
        <taxon>Enterococcaceae</taxon>
        <taxon>Enterococcus</taxon>
    </lineage>
</organism>
<dbReference type="InterPro" id="IPR029052">
    <property type="entry name" value="Metallo-depent_PP-like"/>
</dbReference>
<keyword evidence="5" id="KW-0378">Hydrolase</keyword>
<sequence length="170" mass="19193">MKYLVVSDNHGDREILADLVARYQTKVDFFFHCGDSELSPEDQLWTHFHVVKGNCDFGPGFVEKEWVDTGKDKIFITHGHLANVRFGLTQLALEAQANQATMVFFGHTHQIGCEVVEGVLYLNPGSISQPRGPIQIPSYALIEHSGEQVNVQYYNRAHQPVEELAFTFSL</sequence>
<accession>A0A366UKK5</accession>
<protein>
    <recommendedName>
        <fullName evidence="2">Phosphoesterase</fullName>
        <ecNumber evidence="2">3.1.4.-</ecNumber>
    </recommendedName>
</protein>
<dbReference type="EMBL" id="LESJ01000003">
    <property type="protein sequence ID" value="RBT69599.1"/>
    <property type="molecule type" value="Genomic_DNA"/>
</dbReference>
<proteinExistence type="inferred from homology"/>
<evidence type="ECO:0000256" key="2">
    <source>
        <dbReference type="RuleBase" id="RU362039"/>
    </source>
</evidence>
<dbReference type="CDD" id="cd00841">
    <property type="entry name" value="MPP_YfcE"/>
    <property type="match status" value="1"/>
</dbReference>